<dbReference type="Proteomes" id="UP000238541">
    <property type="component" value="Unassembled WGS sequence"/>
</dbReference>
<dbReference type="EMBL" id="NIRS01000010">
    <property type="protein sequence ID" value="PPK35360.1"/>
    <property type="molecule type" value="Genomic_DNA"/>
</dbReference>
<evidence type="ECO:0000313" key="1">
    <source>
        <dbReference type="EMBL" id="PPK35360.1"/>
    </source>
</evidence>
<name>A0A2S6FD76_9PSED</name>
<comment type="caution">
    <text evidence="1">The sequence shown here is derived from an EMBL/GenBank/DDBJ whole genome shotgun (WGS) entry which is preliminary data.</text>
</comment>
<keyword evidence="2" id="KW-1185">Reference proteome</keyword>
<protein>
    <submittedName>
        <fullName evidence="1">Uncharacterized protein</fullName>
    </submittedName>
</protein>
<gene>
    <name evidence="1" type="ORF">CD175_29345</name>
</gene>
<evidence type="ECO:0000313" key="2">
    <source>
        <dbReference type="Proteomes" id="UP000238541"/>
    </source>
</evidence>
<proteinExistence type="predicted"/>
<reference evidence="2" key="1">
    <citation type="submission" date="2017-06" db="EMBL/GenBank/DDBJ databases">
        <authorList>
            <person name="Furmanczyk E.M."/>
        </authorList>
    </citation>
    <scope>NUCLEOTIDE SEQUENCE [LARGE SCALE GENOMIC DNA]</scope>
    <source>
        <strain evidence="2">AP3_16</strain>
    </source>
</reference>
<organism evidence="1 2">
    <name type="scientific">Pseudomonas laurylsulfatiphila</name>
    <dbReference type="NCBI Taxonomy" id="2011015"/>
    <lineage>
        <taxon>Bacteria</taxon>
        <taxon>Pseudomonadati</taxon>
        <taxon>Pseudomonadota</taxon>
        <taxon>Gammaproteobacteria</taxon>
        <taxon>Pseudomonadales</taxon>
        <taxon>Pseudomonadaceae</taxon>
        <taxon>Pseudomonas</taxon>
    </lineage>
</organism>
<accession>A0A2S6FD76</accession>
<dbReference type="AlphaFoldDB" id="A0A2S6FD76"/>
<sequence length="241" mass="26393">MLRTSSLASTVVSSPTKELDALVLGNSLIAFGDKITLENMAVMENLIAMSKMEANYEVPGNKDPKAWYHAFINCMHELGCFVPDNGYSKYSASSLQVTMDNIVVDIVQAAVEAAKAAIPGASVLNAITSSTLGALKKEKEALNLLNVESKNTEGVRLTTIPCEQMANGILLVAAVAIDHQGKGRDGGVLFVDWKTSSLEIFHGKSFMTFNPARYAEFKSLIEEYLDMHRKDVLLKRFSRRK</sequence>